<dbReference type="InterPro" id="IPR036631">
    <property type="entry name" value="MGMT_N_sf"/>
</dbReference>
<proteinExistence type="inferred from homology"/>
<gene>
    <name evidence="12" type="ordered locus">Cag_0890</name>
</gene>
<dbReference type="GO" id="GO:0003908">
    <property type="term" value="F:methylated-DNA-[protein]-cysteine S-methyltransferase activity"/>
    <property type="evidence" value="ECO:0007669"/>
    <property type="project" value="UniProtKB-UniRule"/>
</dbReference>
<dbReference type="SUPFAM" id="SSF46767">
    <property type="entry name" value="Methylated DNA-protein cysteine methyltransferase, C-terminal domain"/>
    <property type="match status" value="1"/>
</dbReference>
<evidence type="ECO:0000259" key="11">
    <source>
        <dbReference type="Pfam" id="PF02870"/>
    </source>
</evidence>
<dbReference type="SUPFAM" id="SSF53155">
    <property type="entry name" value="Methylated DNA-protein cysteine methyltransferase domain"/>
    <property type="match status" value="1"/>
</dbReference>
<protein>
    <recommendedName>
        <fullName evidence="9">Methylated-DNA--protein-cysteine methyltransferase</fullName>
        <ecNumber evidence="9">2.1.1.63</ecNumber>
    </recommendedName>
    <alternativeName>
        <fullName evidence="9">6-O-methylguanine-DNA methyltransferase</fullName>
        <shortName evidence="9">MGMT</shortName>
    </alternativeName>
    <alternativeName>
        <fullName evidence="9">O-6-methylguanine-DNA-alkyltransferase</fullName>
    </alternativeName>
</protein>
<feature type="active site" description="Nucleophile; methyl group acceptor" evidence="9">
    <location>
        <position position="133"/>
    </location>
</feature>
<name>Q3AS70_CHLCH</name>
<evidence type="ECO:0000256" key="6">
    <source>
        <dbReference type="ARBA" id="ARBA00022763"/>
    </source>
</evidence>
<dbReference type="Gene3D" id="1.10.10.10">
    <property type="entry name" value="Winged helix-like DNA-binding domain superfamily/Winged helix DNA-binding domain"/>
    <property type="match status" value="1"/>
</dbReference>
<dbReference type="GO" id="GO:0032259">
    <property type="term" value="P:methylation"/>
    <property type="evidence" value="ECO:0007669"/>
    <property type="project" value="UniProtKB-KW"/>
</dbReference>
<dbReference type="Gene3D" id="3.30.160.70">
    <property type="entry name" value="Methylated DNA-protein cysteine methyltransferase domain"/>
    <property type="match status" value="1"/>
</dbReference>
<dbReference type="eggNOG" id="COG0350">
    <property type="taxonomic scope" value="Bacteria"/>
</dbReference>
<comment type="similarity">
    <text evidence="2 9">Belongs to the MGMT family.</text>
</comment>
<evidence type="ECO:0000313" key="12">
    <source>
        <dbReference type="EMBL" id="ABB28155.1"/>
    </source>
</evidence>
<dbReference type="Pfam" id="PF02870">
    <property type="entry name" value="Methyltransf_1N"/>
    <property type="match status" value="1"/>
</dbReference>
<evidence type="ECO:0000256" key="8">
    <source>
        <dbReference type="ARBA" id="ARBA00049348"/>
    </source>
</evidence>
<dbReference type="PANTHER" id="PTHR10815">
    <property type="entry name" value="METHYLATED-DNA--PROTEIN-CYSTEINE METHYLTRANSFERASE"/>
    <property type="match status" value="1"/>
</dbReference>
<dbReference type="PANTHER" id="PTHR10815:SF5">
    <property type="entry name" value="METHYLATED-DNA--PROTEIN-CYSTEINE METHYLTRANSFERASE"/>
    <property type="match status" value="1"/>
</dbReference>
<dbReference type="InterPro" id="IPR036217">
    <property type="entry name" value="MethylDNA_cys_MeTrfase_DNAb"/>
</dbReference>
<dbReference type="HOGENOM" id="CLU_000445_52_2_10"/>
<dbReference type="EC" id="2.1.1.63" evidence="9"/>
<dbReference type="FunFam" id="1.10.10.10:FF:000214">
    <property type="entry name" value="Methylated-DNA--protein-cysteine methyltransferase"/>
    <property type="match status" value="1"/>
</dbReference>
<dbReference type="CDD" id="cd06445">
    <property type="entry name" value="ATase"/>
    <property type="match status" value="1"/>
</dbReference>
<evidence type="ECO:0000256" key="7">
    <source>
        <dbReference type="ARBA" id="ARBA00023204"/>
    </source>
</evidence>
<comment type="catalytic activity">
    <reaction evidence="1 9">
        <text>a 4-O-methyl-thymidine in DNA + L-cysteinyl-[protein] = a thymidine in DNA + S-methyl-L-cysteinyl-[protein]</text>
        <dbReference type="Rhea" id="RHEA:53428"/>
        <dbReference type="Rhea" id="RHEA-COMP:10131"/>
        <dbReference type="Rhea" id="RHEA-COMP:10132"/>
        <dbReference type="Rhea" id="RHEA-COMP:13555"/>
        <dbReference type="Rhea" id="RHEA-COMP:13556"/>
        <dbReference type="ChEBI" id="CHEBI:29950"/>
        <dbReference type="ChEBI" id="CHEBI:82612"/>
        <dbReference type="ChEBI" id="CHEBI:137386"/>
        <dbReference type="ChEBI" id="CHEBI:137387"/>
        <dbReference type="EC" id="2.1.1.63"/>
    </reaction>
</comment>
<dbReference type="NCBIfam" id="TIGR00589">
    <property type="entry name" value="ogt"/>
    <property type="match status" value="1"/>
</dbReference>
<dbReference type="Pfam" id="PF01035">
    <property type="entry name" value="DNA_binding_1"/>
    <property type="match status" value="1"/>
</dbReference>
<dbReference type="EMBL" id="CP000108">
    <property type="protein sequence ID" value="ABB28155.1"/>
    <property type="molecule type" value="Genomic_DNA"/>
</dbReference>
<keyword evidence="3 9" id="KW-0963">Cytoplasm</keyword>
<dbReference type="InterPro" id="IPR014048">
    <property type="entry name" value="MethylDNA_cys_MeTrfase_DNA-bd"/>
</dbReference>
<reference evidence="12" key="1">
    <citation type="submission" date="2005-08" db="EMBL/GenBank/DDBJ databases">
        <title>Complete sequence of Chlorobium chlorochromatii CaD3.</title>
        <authorList>
            <person name="Copeland A."/>
            <person name="Lucas S."/>
            <person name="Lapidus A."/>
            <person name="Barry K."/>
            <person name="Detter J.C."/>
            <person name="Glavina T."/>
            <person name="Hammon N."/>
            <person name="Israni S."/>
            <person name="Pitluck S."/>
            <person name="Bryant D."/>
            <person name="Schmutz J."/>
            <person name="Larimer F."/>
            <person name="Land M."/>
            <person name="Kyrpides N."/>
            <person name="Ivanova N."/>
            <person name="Richardson P."/>
        </authorList>
    </citation>
    <scope>NUCLEOTIDE SEQUENCE [LARGE SCALE GENOMIC DNA]</scope>
    <source>
        <strain evidence="12">CaD3</strain>
    </source>
</reference>
<sequence length="171" mass="18729">MPTTQPPPHKSRLLVQPTAIGRIAIAERNGNIVQLLFEGERVPFVYEEGESALLLEAFQQLDEYLLGKRTNFTLSLAPMGTPFMQAVWKALTTIPYGTTLSYGALAVQLGSPKAARAVGMANHRNPLPIFLPCHRVVGSNGRLVGYRGGMALKQQLLELERRVVGNTALHL</sequence>
<evidence type="ECO:0000256" key="5">
    <source>
        <dbReference type="ARBA" id="ARBA00022679"/>
    </source>
</evidence>
<dbReference type="STRING" id="340177.Cag_0890"/>
<dbReference type="HAMAP" id="MF_00772">
    <property type="entry name" value="OGT"/>
    <property type="match status" value="1"/>
</dbReference>
<dbReference type="KEGG" id="cch:Cag_0890"/>
<evidence type="ECO:0000256" key="1">
    <source>
        <dbReference type="ARBA" id="ARBA00001286"/>
    </source>
</evidence>
<keyword evidence="6 9" id="KW-0227">DNA damage</keyword>
<feature type="domain" description="Methylguanine DNA methyltransferase ribonuclease-like" evidence="11">
    <location>
        <begin position="18"/>
        <end position="77"/>
    </location>
</feature>
<dbReference type="InterPro" id="IPR036388">
    <property type="entry name" value="WH-like_DNA-bd_sf"/>
</dbReference>
<evidence type="ECO:0000256" key="9">
    <source>
        <dbReference type="HAMAP-Rule" id="MF_00772"/>
    </source>
</evidence>
<keyword evidence="7 9" id="KW-0234">DNA repair</keyword>
<dbReference type="InterPro" id="IPR008332">
    <property type="entry name" value="MethylG_MeTrfase_N"/>
</dbReference>
<evidence type="ECO:0000259" key="10">
    <source>
        <dbReference type="Pfam" id="PF01035"/>
    </source>
</evidence>
<dbReference type="GO" id="GO:0005737">
    <property type="term" value="C:cytoplasm"/>
    <property type="evidence" value="ECO:0007669"/>
    <property type="project" value="UniProtKB-SubCell"/>
</dbReference>
<comment type="subcellular location">
    <subcellularLocation>
        <location evidence="9">Cytoplasm</location>
    </subcellularLocation>
</comment>
<evidence type="ECO:0000256" key="4">
    <source>
        <dbReference type="ARBA" id="ARBA00022603"/>
    </source>
</evidence>
<accession>Q3AS70</accession>
<evidence type="ECO:0000256" key="3">
    <source>
        <dbReference type="ARBA" id="ARBA00022490"/>
    </source>
</evidence>
<dbReference type="InterPro" id="IPR001497">
    <property type="entry name" value="MethylDNA_cys_MeTrfase_AS"/>
</dbReference>
<dbReference type="OrthoDB" id="9802228at2"/>
<dbReference type="InterPro" id="IPR023546">
    <property type="entry name" value="MGMT"/>
</dbReference>
<keyword evidence="5 9" id="KW-0808">Transferase</keyword>
<comment type="miscellaneous">
    <text evidence="9">This enzyme catalyzes only one turnover and therefore is not strictly catalytic. According to one definition, an enzyme is a biocatalyst that acts repeatedly and over many reaction cycles.</text>
</comment>
<organism evidence="12">
    <name type="scientific">Chlorobium chlorochromatii (strain CaD3)</name>
    <dbReference type="NCBI Taxonomy" id="340177"/>
    <lineage>
        <taxon>Bacteria</taxon>
        <taxon>Pseudomonadati</taxon>
        <taxon>Chlorobiota</taxon>
        <taxon>Chlorobiia</taxon>
        <taxon>Chlorobiales</taxon>
        <taxon>Chlorobiaceae</taxon>
        <taxon>Chlorobium/Pelodictyon group</taxon>
        <taxon>Chlorobium</taxon>
    </lineage>
</organism>
<evidence type="ECO:0000256" key="2">
    <source>
        <dbReference type="ARBA" id="ARBA00008711"/>
    </source>
</evidence>
<comment type="catalytic activity">
    <reaction evidence="8 9">
        <text>a 6-O-methyl-2'-deoxyguanosine in DNA + L-cysteinyl-[protein] = S-methyl-L-cysteinyl-[protein] + a 2'-deoxyguanosine in DNA</text>
        <dbReference type="Rhea" id="RHEA:24000"/>
        <dbReference type="Rhea" id="RHEA-COMP:10131"/>
        <dbReference type="Rhea" id="RHEA-COMP:10132"/>
        <dbReference type="Rhea" id="RHEA-COMP:11367"/>
        <dbReference type="Rhea" id="RHEA-COMP:11368"/>
        <dbReference type="ChEBI" id="CHEBI:29950"/>
        <dbReference type="ChEBI" id="CHEBI:82612"/>
        <dbReference type="ChEBI" id="CHEBI:85445"/>
        <dbReference type="ChEBI" id="CHEBI:85448"/>
        <dbReference type="EC" id="2.1.1.63"/>
    </reaction>
</comment>
<dbReference type="GO" id="GO:0006307">
    <property type="term" value="P:DNA alkylation repair"/>
    <property type="evidence" value="ECO:0007669"/>
    <property type="project" value="UniProtKB-UniRule"/>
</dbReference>
<comment type="function">
    <text evidence="9">Involved in the cellular defense against the biological effects of O6-methylguanine (O6-MeG) and O4-methylthymine (O4-MeT) in DNA. Repairs the methylated nucleobase in DNA by stoichiometrically transferring the methyl group to a cysteine residue in the enzyme. This is a suicide reaction: the enzyme is irreversibly inactivated.</text>
</comment>
<dbReference type="PROSITE" id="PS00374">
    <property type="entry name" value="MGMT"/>
    <property type="match status" value="1"/>
</dbReference>
<feature type="domain" description="Methylated-DNA-[protein]-cysteine S-methyltransferase DNA binding" evidence="10">
    <location>
        <begin position="82"/>
        <end position="161"/>
    </location>
</feature>
<dbReference type="AlphaFoldDB" id="Q3AS70"/>
<keyword evidence="4 9" id="KW-0489">Methyltransferase</keyword>